<protein>
    <submittedName>
        <fullName evidence="2">Uncharacterized protein</fullName>
    </submittedName>
</protein>
<gene>
    <name evidence="2" type="ORF">PFFCH_00021</name>
</gene>
<organism evidence="2 3">
    <name type="scientific">Plasmodium falciparum FCH/4</name>
    <dbReference type="NCBI Taxonomy" id="1036724"/>
    <lineage>
        <taxon>Eukaryota</taxon>
        <taxon>Sar</taxon>
        <taxon>Alveolata</taxon>
        <taxon>Apicomplexa</taxon>
        <taxon>Aconoidasida</taxon>
        <taxon>Haemosporida</taxon>
        <taxon>Plasmodiidae</taxon>
        <taxon>Plasmodium</taxon>
        <taxon>Plasmodium (Laverania)</taxon>
    </lineage>
</organism>
<reference evidence="2 3" key="2">
    <citation type="submission" date="2013-02" db="EMBL/GenBank/DDBJ databases">
        <title>The Genome Sequence of Plasmodium falciparum FCH/4.</title>
        <authorList>
            <consortium name="The Broad Institute Genome Sequencing Platform"/>
            <consortium name="The Broad Institute Genome Sequencing Center for Infectious Disease"/>
            <person name="Neafsey D."/>
            <person name="Cheeseman I."/>
            <person name="Volkman S."/>
            <person name="Adams J."/>
            <person name="Walker B."/>
            <person name="Young S.K."/>
            <person name="Zeng Q."/>
            <person name="Gargeya S."/>
            <person name="Fitzgerald M."/>
            <person name="Haas B."/>
            <person name="Abouelleil A."/>
            <person name="Alvarado L."/>
            <person name="Arachchi H.M."/>
            <person name="Berlin A.M."/>
            <person name="Chapman S.B."/>
            <person name="Dewar J."/>
            <person name="Goldberg J."/>
            <person name="Griggs A."/>
            <person name="Gujja S."/>
            <person name="Hansen M."/>
            <person name="Howarth C."/>
            <person name="Imamovic A."/>
            <person name="Larimer J."/>
            <person name="McCowan C."/>
            <person name="Murphy C."/>
            <person name="Neiman D."/>
            <person name="Pearson M."/>
            <person name="Priest M."/>
            <person name="Roberts A."/>
            <person name="Saif S."/>
            <person name="Shea T."/>
            <person name="Sisk P."/>
            <person name="Sykes S."/>
            <person name="Wortman J."/>
            <person name="Nusbaum C."/>
            <person name="Birren B."/>
        </authorList>
    </citation>
    <scope>NUCLEOTIDE SEQUENCE [LARGE SCALE GENOMIC DNA]</scope>
    <source>
        <strain evidence="2 3">FCH/4</strain>
    </source>
</reference>
<proteinExistence type="predicted"/>
<keyword evidence="1" id="KW-0472">Membrane</keyword>
<sequence length="234" mass="27740">MEKKICSDESDHSNDCDDSNNSNVCDNSNDCDDKKCTLIIPPKYHNSNIKESEKYNPYDIISPKIYNEILENDGYNNVCFYDKKGENRIKENVDCTSDDNNCNLKNDDFSNYDKVNYDSNKDLKPLNISDVINICDICNDKKRKCNNLPCDCILCKKKHNVCYCNMCKKKEKNMREDLSVVKYNEYPISVSDPLNLLYFLISRKIWKAVKYFFFFYYLFKVIIDIYIKRKYMHI</sequence>
<feature type="transmembrane region" description="Helical" evidence="1">
    <location>
        <begin position="208"/>
        <end position="227"/>
    </location>
</feature>
<evidence type="ECO:0000256" key="1">
    <source>
        <dbReference type="SAM" id="Phobius"/>
    </source>
</evidence>
<reference evidence="2 3" key="1">
    <citation type="submission" date="2013-02" db="EMBL/GenBank/DDBJ databases">
        <title>The Genome Annotation of Plasmodium falciparum FCH/4.</title>
        <authorList>
            <consortium name="The Broad Institute Genome Sequencing Platform"/>
            <consortium name="The Broad Institute Genome Sequencing Center for Infectious Disease"/>
            <person name="Neafsey D."/>
            <person name="Hoffman S."/>
            <person name="Volkman S."/>
            <person name="Rosenthal P."/>
            <person name="Walker B."/>
            <person name="Young S.K."/>
            <person name="Zeng Q."/>
            <person name="Gargeya S."/>
            <person name="Fitzgerald M."/>
            <person name="Haas B."/>
            <person name="Abouelleil A."/>
            <person name="Allen A.W."/>
            <person name="Alvarado L."/>
            <person name="Arachchi H.M."/>
            <person name="Berlin A.M."/>
            <person name="Chapman S.B."/>
            <person name="Gainer-Dewar J."/>
            <person name="Goldberg J."/>
            <person name="Griggs A."/>
            <person name="Gujja S."/>
            <person name="Hansen M."/>
            <person name="Howarth C."/>
            <person name="Imamovic A."/>
            <person name="Ireland A."/>
            <person name="Larimer J."/>
            <person name="McCowan C."/>
            <person name="Murphy C."/>
            <person name="Pearson M."/>
            <person name="Poon T.W."/>
            <person name="Priest M."/>
            <person name="Roberts A."/>
            <person name="Saif S."/>
            <person name="Shea T."/>
            <person name="Sisk P."/>
            <person name="Sykes S."/>
            <person name="Wortman J."/>
            <person name="Nusbaum C."/>
            <person name="Birren B."/>
        </authorList>
    </citation>
    <scope>NUCLEOTIDE SEQUENCE [LARGE SCALE GENOMIC DNA]</scope>
    <source>
        <strain evidence="2 3">FCH/4</strain>
    </source>
</reference>
<name>A0A024VXB4_PLAFA</name>
<dbReference type="Proteomes" id="UP000030656">
    <property type="component" value="Unassembled WGS sequence"/>
</dbReference>
<accession>A0A024VXB4</accession>
<evidence type="ECO:0000313" key="3">
    <source>
        <dbReference type="Proteomes" id="UP000030656"/>
    </source>
</evidence>
<dbReference type="AlphaFoldDB" id="A0A024VXB4"/>
<keyword evidence="1" id="KW-0812">Transmembrane</keyword>
<keyword evidence="1" id="KW-1133">Transmembrane helix</keyword>
<evidence type="ECO:0000313" key="2">
    <source>
        <dbReference type="EMBL" id="ETW32556.1"/>
    </source>
</evidence>
<dbReference type="EMBL" id="KI927791">
    <property type="protein sequence ID" value="ETW32556.1"/>
    <property type="molecule type" value="Genomic_DNA"/>
</dbReference>